<evidence type="ECO:0000256" key="1">
    <source>
        <dbReference type="ARBA" id="ARBA00004604"/>
    </source>
</evidence>
<dbReference type="PIRSF" id="PIRSF015952">
    <property type="entry name" value="U3snoRNP11"/>
    <property type="match status" value="1"/>
</dbReference>
<evidence type="ECO:0000256" key="5">
    <source>
        <dbReference type="PIRNR" id="PIRNR015952"/>
    </source>
</evidence>
<feature type="region of interest" description="Disordered" evidence="6">
    <location>
        <begin position="236"/>
        <end position="261"/>
    </location>
</feature>
<proteinExistence type="inferred from homology"/>
<dbReference type="GO" id="GO:0032040">
    <property type="term" value="C:small-subunit processome"/>
    <property type="evidence" value="ECO:0007669"/>
    <property type="project" value="UniProtKB-UniRule"/>
</dbReference>
<dbReference type="InterPro" id="IPR007144">
    <property type="entry name" value="SSU_processome_Utp11"/>
</dbReference>
<organism evidence="8">
    <name type="scientific">Trichuris suis</name>
    <name type="common">pig whipworm</name>
    <dbReference type="NCBI Taxonomy" id="68888"/>
    <lineage>
        <taxon>Eukaryota</taxon>
        <taxon>Metazoa</taxon>
        <taxon>Ecdysozoa</taxon>
        <taxon>Nematoda</taxon>
        <taxon>Enoplea</taxon>
        <taxon>Dorylaimia</taxon>
        <taxon>Trichinellida</taxon>
        <taxon>Trichuridae</taxon>
        <taxon>Trichuris</taxon>
    </lineage>
</organism>
<dbReference type="Pfam" id="PF03998">
    <property type="entry name" value="Utp11"/>
    <property type="match status" value="2"/>
</dbReference>
<feature type="region of interest" description="Disordered" evidence="6">
    <location>
        <begin position="1"/>
        <end position="45"/>
    </location>
</feature>
<dbReference type="AlphaFoldDB" id="A0A085NI52"/>
<dbReference type="EMBL" id="KL363195">
    <property type="protein sequence ID" value="KFD56194.1"/>
    <property type="molecule type" value="Genomic_DNA"/>
</dbReference>
<evidence type="ECO:0000256" key="2">
    <source>
        <dbReference type="ARBA" id="ARBA00008105"/>
    </source>
</evidence>
<evidence type="ECO:0000313" key="7">
    <source>
        <dbReference type="EMBL" id="KFD56194.1"/>
    </source>
</evidence>
<dbReference type="GO" id="GO:0006364">
    <property type="term" value="P:rRNA processing"/>
    <property type="evidence" value="ECO:0007669"/>
    <property type="project" value="UniProtKB-UniRule"/>
</dbReference>
<dbReference type="Proteomes" id="UP000030764">
    <property type="component" value="Unassembled WGS sequence"/>
</dbReference>
<protein>
    <recommendedName>
        <fullName evidence="5">U3 small nucleolar RNA-associated protein 11</fullName>
        <shortName evidence="5">U3 snoRNA-associated protein 11</shortName>
    </recommendedName>
</protein>
<evidence type="ECO:0000256" key="6">
    <source>
        <dbReference type="SAM" id="MobiDB-lite"/>
    </source>
</evidence>
<keyword evidence="3 5" id="KW-0698">rRNA processing</keyword>
<keyword evidence="4 5" id="KW-0539">Nucleus</keyword>
<dbReference type="EMBL" id="KL367498">
    <property type="protein sequence ID" value="KFD69148.1"/>
    <property type="molecule type" value="Genomic_DNA"/>
</dbReference>
<gene>
    <name evidence="7" type="ORF">M513_02972</name>
    <name evidence="8" type="ORF">M514_02972</name>
</gene>
<dbReference type="PANTHER" id="PTHR12838">
    <property type="entry name" value="U3 SMALL NUCLEOLAR RNA-ASSOCIATED PROTEIN 11"/>
    <property type="match status" value="1"/>
</dbReference>
<dbReference type="PANTHER" id="PTHR12838:SF0">
    <property type="entry name" value="U3 SMALL NUCLEOLAR RNA-ASSOCIATED PROTEIN 11-RELATED"/>
    <property type="match status" value="1"/>
</dbReference>
<reference evidence="8 9" key="1">
    <citation type="journal article" date="2014" name="Nat. Genet.">
        <title>Genome and transcriptome of the porcine whipworm Trichuris suis.</title>
        <authorList>
            <person name="Jex A.R."/>
            <person name="Nejsum P."/>
            <person name="Schwarz E.M."/>
            <person name="Hu L."/>
            <person name="Young N.D."/>
            <person name="Hall R.S."/>
            <person name="Korhonen P.K."/>
            <person name="Liao S."/>
            <person name="Thamsborg S."/>
            <person name="Xia J."/>
            <person name="Xu P."/>
            <person name="Wang S."/>
            <person name="Scheerlinck J.P."/>
            <person name="Hofmann A."/>
            <person name="Sternberg P.W."/>
            <person name="Wang J."/>
            <person name="Gasser R.B."/>
        </authorList>
    </citation>
    <scope>NUCLEOTIDE SEQUENCE [LARGE SCALE GENOMIC DNA]</scope>
    <source>
        <strain evidence="8">DCEP-RM93F</strain>
        <strain evidence="7">DCEP-RM93M</strain>
    </source>
</reference>
<evidence type="ECO:0000313" key="8">
    <source>
        <dbReference type="EMBL" id="KFD69148.1"/>
    </source>
</evidence>
<name>A0A085NI52_9BILA</name>
<comment type="function">
    <text evidence="5">Involved in nucleolar processing of pre-18S ribosomal RNA.</text>
</comment>
<dbReference type="Proteomes" id="UP000030758">
    <property type="component" value="Unassembled WGS sequence"/>
</dbReference>
<comment type="similarity">
    <text evidence="2 5">Belongs to the UTP11 family.</text>
</comment>
<comment type="subunit">
    <text evidence="5">Component of the ribosomal small subunit (SSU) processome.</text>
</comment>
<comment type="subcellular location">
    <subcellularLocation>
        <location evidence="1 5">Nucleus</location>
        <location evidence="1 5">Nucleolus</location>
    </subcellularLocation>
</comment>
<evidence type="ECO:0000256" key="4">
    <source>
        <dbReference type="ARBA" id="ARBA00023242"/>
    </source>
</evidence>
<accession>A0A085NI52</accession>
<keyword evidence="9" id="KW-1185">Reference proteome</keyword>
<sequence>MSSLRNANKSVGRVHRERSQPSNRRHLGELEKKRDYKKRAAAYSQNQNAIRKLRRKALERNPDEFYFHMVNSKIEDGMHREKPKEKDEDTEVQALIMQSQDEKILDEFSAIFAGCEKNFQTKELKKGIDRLCNDWLFNGYCFEAGSNDEPAENEADGASGKALTSFLTSVDVKRLSAKLPCPLSRSKLAIAISGLHPDKIALFRELLSRLHVENELRIVAEKIRMRKLVAESAKKGIKPKRVKSGNEERPPVYRWKYERKR</sequence>
<evidence type="ECO:0000256" key="3">
    <source>
        <dbReference type="ARBA" id="ARBA00022552"/>
    </source>
</evidence>
<evidence type="ECO:0000313" key="9">
    <source>
        <dbReference type="Proteomes" id="UP000030764"/>
    </source>
</evidence>